<comment type="similarity">
    <text evidence="1">Belongs to the eukaryotic RPB4 RNA polymerase subunit family.</text>
</comment>
<evidence type="ECO:0000256" key="1">
    <source>
        <dbReference type="HAMAP-Rule" id="MF_00864"/>
    </source>
</evidence>
<keyword evidence="1" id="KW-0963">Cytoplasm</keyword>
<dbReference type="PANTHER" id="PTHR39646">
    <property type="entry name" value="RNA POLYMERASE RPB4"/>
    <property type="match status" value="1"/>
</dbReference>
<dbReference type="SUPFAM" id="SSF47819">
    <property type="entry name" value="HRDC-like"/>
    <property type="match status" value="1"/>
</dbReference>
<sequence>MIGKNVIKKEEIPGVTVKETLEEFSQEYELNYEQNVTLNHLARFPRYSAEDTEKIIAELQSELGLRHKVAVHIVDLIPKDIDDLRLIFAKEPIQINKEEMEKILDILNQYFVDE</sequence>
<dbReference type="GO" id="GO:0003899">
    <property type="term" value="F:DNA-directed RNA polymerase activity"/>
    <property type="evidence" value="ECO:0007669"/>
    <property type="project" value="UniProtKB-UniRule"/>
</dbReference>
<dbReference type="InterPro" id="IPR044876">
    <property type="entry name" value="HRDC_dom_sf"/>
</dbReference>
<dbReference type="EMBL" id="FMXB01000008">
    <property type="protein sequence ID" value="SDA54194.1"/>
    <property type="molecule type" value="Genomic_DNA"/>
</dbReference>
<dbReference type="Proteomes" id="UP000323439">
    <property type="component" value="Unassembled WGS sequence"/>
</dbReference>
<dbReference type="Gene3D" id="1.10.150.80">
    <property type="entry name" value="HRDC domain"/>
    <property type="match status" value="1"/>
</dbReference>
<organism evidence="2 3">
    <name type="scientific">Methanobrevibacter millerae</name>
    <dbReference type="NCBI Taxonomy" id="230361"/>
    <lineage>
        <taxon>Archaea</taxon>
        <taxon>Methanobacteriati</taxon>
        <taxon>Methanobacteriota</taxon>
        <taxon>Methanomada group</taxon>
        <taxon>Methanobacteria</taxon>
        <taxon>Methanobacteriales</taxon>
        <taxon>Methanobacteriaceae</taxon>
        <taxon>Methanobrevibacter</taxon>
    </lineage>
</organism>
<name>A0A1G5W8B6_9EURY</name>
<dbReference type="InterPro" id="IPR005574">
    <property type="entry name" value="Rpb4/RPC9"/>
</dbReference>
<evidence type="ECO:0000313" key="2">
    <source>
        <dbReference type="EMBL" id="SDA54194.1"/>
    </source>
</evidence>
<accession>A0A1G5W8B6</accession>
<dbReference type="AlphaFoldDB" id="A0A1G5W8B6"/>
<dbReference type="GO" id="GO:0005737">
    <property type="term" value="C:cytoplasm"/>
    <property type="evidence" value="ECO:0007669"/>
    <property type="project" value="UniProtKB-SubCell"/>
</dbReference>
<dbReference type="OrthoDB" id="25158at2157"/>
<comment type="subunit">
    <text evidence="1">Part of the RNA polymerase complex. Forms a stalk with Rpo7 that extends from the main structure.</text>
</comment>
<dbReference type="Gene3D" id="6.10.140.10">
    <property type="match status" value="1"/>
</dbReference>
<dbReference type="Pfam" id="PF03874">
    <property type="entry name" value="RNA_pol_Rpb4"/>
    <property type="match status" value="1"/>
</dbReference>
<keyword evidence="1 2" id="KW-0240">DNA-directed RNA polymerase</keyword>
<protein>
    <recommendedName>
        <fullName evidence="1">DNA-directed RNA polymerase subunit Rpo4</fullName>
        <ecNumber evidence="1">2.7.7.6</ecNumber>
    </recommendedName>
    <alternativeName>
        <fullName evidence="1">DNA-directed RNA polymerase subunit F</fullName>
    </alternativeName>
</protein>
<gene>
    <name evidence="1" type="primary">rpo4</name>
    <name evidence="1" type="synonym">rpoF</name>
    <name evidence="2" type="ORF">SAMN02910315_01226</name>
</gene>
<dbReference type="GO" id="GO:0006352">
    <property type="term" value="P:DNA-templated transcription initiation"/>
    <property type="evidence" value="ECO:0007669"/>
    <property type="project" value="InterPro"/>
</dbReference>
<dbReference type="GO" id="GO:0000428">
    <property type="term" value="C:DNA-directed RNA polymerase complex"/>
    <property type="evidence" value="ECO:0007669"/>
    <property type="project" value="UniProtKB-KW"/>
</dbReference>
<dbReference type="STRING" id="230361.sm9_2209"/>
<dbReference type="GO" id="GO:0000166">
    <property type="term" value="F:nucleotide binding"/>
    <property type="evidence" value="ECO:0007669"/>
    <property type="project" value="InterPro"/>
</dbReference>
<dbReference type="PANTHER" id="PTHR39646:SF1">
    <property type="entry name" value="DNA-DIRECTED RNA POLYMERASE SUBUNIT RPO4"/>
    <property type="match status" value="1"/>
</dbReference>
<dbReference type="EC" id="2.7.7.6" evidence="1"/>
<comment type="subcellular location">
    <subcellularLocation>
        <location evidence="1">Cytoplasm</location>
    </subcellularLocation>
</comment>
<keyword evidence="1" id="KW-0548">Nucleotidyltransferase</keyword>
<keyword evidence="3" id="KW-1185">Reference proteome</keyword>
<comment type="catalytic activity">
    <reaction evidence="1">
        <text>RNA(n) + a ribonucleoside 5'-triphosphate = RNA(n+1) + diphosphate</text>
        <dbReference type="Rhea" id="RHEA:21248"/>
        <dbReference type="Rhea" id="RHEA-COMP:14527"/>
        <dbReference type="Rhea" id="RHEA-COMP:17342"/>
        <dbReference type="ChEBI" id="CHEBI:33019"/>
        <dbReference type="ChEBI" id="CHEBI:61557"/>
        <dbReference type="ChEBI" id="CHEBI:140395"/>
        <dbReference type="EC" id="2.7.7.6"/>
    </reaction>
</comment>
<dbReference type="InterPro" id="IPR010924">
    <property type="entry name" value="Rpo4"/>
</dbReference>
<proteinExistence type="inferred from homology"/>
<reference evidence="2 3" key="1">
    <citation type="submission" date="2016-10" db="EMBL/GenBank/DDBJ databases">
        <authorList>
            <person name="Varghese N."/>
            <person name="Submissions S."/>
        </authorList>
    </citation>
    <scope>NUCLEOTIDE SEQUENCE [LARGE SCALE GENOMIC DNA]</scope>
    <source>
        <strain evidence="2 3">DSM 16643</strain>
    </source>
</reference>
<keyword evidence="1" id="KW-0808">Transferase</keyword>
<dbReference type="HAMAP" id="MF_00864">
    <property type="entry name" value="RNApol_arch_Rpo4"/>
    <property type="match status" value="1"/>
</dbReference>
<dbReference type="InterPro" id="IPR010997">
    <property type="entry name" value="HRDC-like_sf"/>
</dbReference>
<keyword evidence="1" id="KW-0804">Transcription</keyword>
<evidence type="ECO:0000313" key="3">
    <source>
        <dbReference type="Proteomes" id="UP000323439"/>
    </source>
</evidence>
<dbReference type="PIRSF" id="PIRSF005053">
    <property type="entry name" value="RNA_pol_F_arch"/>
    <property type="match status" value="1"/>
</dbReference>
<comment type="function">
    <text evidence="1">DNA-dependent RNA polymerase (RNAP) catalyzes the transcription of DNA into RNA using the four ribonucleoside triphosphates as substrates. This subunit is less well bound than the others.</text>
</comment>
<dbReference type="RefSeq" id="WP_149731781.1">
    <property type="nucleotide sequence ID" value="NZ_FMXB01000008.1"/>
</dbReference>